<organism evidence="5 6">
    <name type="scientific">Marasmius tenuissimus</name>
    <dbReference type="NCBI Taxonomy" id="585030"/>
    <lineage>
        <taxon>Eukaryota</taxon>
        <taxon>Fungi</taxon>
        <taxon>Dikarya</taxon>
        <taxon>Basidiomycota</taxon>
        <taxon>Agaricomycotina</taxon>
        <taxon>Agaricomycetes</taxon>
        <taxon>Agaricomycetidae</taxon>
        <taxon>Agaricales</taxon>
        <taxon>Marasmiineae</taxon>
        <taxon>Marasmiaceae</taxon>
        <taxon>Marasmius</taxon>
    </lineage>
</organism>
<proteinExistence type="predicted"/>
<dbReference type="Pfam" id="PF00085">
    <property type="entry name" value="Thioredoxin"/>
    <property type="match status" value="1"/>
</dbReference>
<evidence type="ECO:0000256" key="2">
    <source>
        <dbReference type="ARBA" id="ARBA00023004"/>
    </source>
</evidence>
<sequence>MSSSNLHDVSNPSHFQKLLSEDLNRVSVLNFWAQWAEPCQQMNAVIVELAKKYPSILFLQIDAETQEDISESFDIEAVPTFIVLRGHTLLGRVSGADAPALTNAIAKQVSTPSVNPQSQTNQAPSKLSLATVLNDEPEETQEQLDDRMRKIMNQSKVVLFMKGNPDAPRCGFSNKTVALLRDRNIDFSHFDILSDEKVRQGLKVLNNWPTFPQLIINGEFVGGLDIVKEMAENGELDEALA</sequence>
<name>A0ABR2ZAG5_9AGAR</name>
<dbReference type="Gene3D" id="3.40.30.10">
    <property type="entry name" value="Glutaredoxin"/>
    <property type="match status" value="2"/>
</dbReference>
<comment type="caution">
    <text evidence="5">The sequence shown here is derived from an EMBL/GenBank/DDBJ whole genome shotgun (WGS) entry which is preliminary data.</text>
</comment>
<evidence type="ECO:0000259" key="4">
    <source>
        <dbReference type="PROSITE" id="PS51352"/>
    </source>
</evidence>
<dbReference type="Proteomes" id="UP001437256">
    <property type="component" value="Unassembled WGS sequence"/>
</dbReference>
<protein>
    <submittedName>
        <fullName evidence="5">Glutaredoxin</fullName>
    </submittedName>
</protein>
<evidence type="ECO:0000313" key="5">
    <source>
        <dbReference type="EMBL" id="KAL0057886.1"/>
    </source>
</evidence>
<reference evidence="5 6" key="1">
    <citation type="submission" date="2024-05" db="EMBL/GenBank/DDBJ databases">
        <title>A draft genome resource for the thread blight pathogen Marasmius tenuissimus strain MS-2.</title>
        <authorList>
            <person name="Yulfo-Soto G.E."/>
            <person name="Baruah I.K."/>
            <person name="Amoako-Attah I."/>
            <person name="Bukari Y."/>
            <person name="Meinhardt L.W."/>
            <person name="Bailey B.A."/>
            <person name="Cohen S.P."/>
        </authorList>
    </citation>
    <scope>NUCLEOTIDE SEQUENCE [LARGE SCALE GENOMIC DNA]</scope>
    <source>
        <strain evidence="5 6">MS-2</strain>
    </source>
</reference>
<keyword evidence="2" id="KW-0408">Iron</keyword>
<evidence type="ECO:0000256" key="3">
    <source>
        <dbReference type="ARBA" id="ARBA00023014"/>
    </source>
</evidence>
<dbReference type="InterPro" id="IPR004480">
    <property type="entry name" value="Monothiol_GRX-rel"/>
</dbReference>
<dbReference type="PROSITE" id="PS51354">
    <property type="entry name" value="GLUTAREDOXIN_2"/>
    <property type="match status" value="1"/>
</dbReference>
<dbReference type="PANTHER" id="PTHR10293">
    <property type="entry name" value="GLUTAREDOXIN FAMILY MEMBER"/>
    <property type="match status" value="1"/>
</dbReference>
<dbReference type="InterPro" id="IPR036249">
    <property type="entry name" value="Thioredoxin-like_sf"/>
</dbReference>
<dbReference type="InterPro" id="IPR002109">
    <property type="entry name" value="Glutaredoxin"/>
</dbReference>
<keyword evidence="3" id="KW-0411">Iron-sulfur</keyword>
<dbReference type="CDD" id="cd02984">
    <property type="entry name" value="TRX_PICOT"/>
    <property type="match status" value="1"/>
</dbReference>
<dbReference type="EMBL" id="JBBXMP010000415">
    <property type="protein sequence ID" value="KAL0057886.1"/>
    <property type="molecule type" value="Genomic_DNA"/>
</dbReference>
<dbReference type="Pfam" id="PF00462">
    <property type="entry name" value="Glutaredoxin"/>
    <property type="match status" value="1"/>
</dbReference>
<keyword evidence="1" id="KW-0479">Metal-binding</keyword>
<dbReference type="PROSITE" id="PS51352">
    <property type="entry name" value="THIOREDOXIN_2"/>
    <property type="match status" value="1"/>
</dbReference>
<evidence type="ECO:0000256" key="1">
    <source>
        <dbReference type="ARBA" id="ARBA00022723"/>
    </source>
</evidence>
<dbReference type="InterPro" id="IPR033658">
    <property type="entry name" value="GRX_PICOT-like"/>
</dbReference>
<dbReference type="NCBIfam" id="TIGR00365">
    <property type="entry name" value="Grx4 family monothiol glutaredoxin"/>
    <property type="match status" value="1"/>
</dbReference>
<dbReference type="PANTHER" id="PTHR10293:SF73">
    <property type="entry name" value="GLUTAREDOXIN-3"/>
    <property type="match status" value="1"/>
</dbReference>
<dbReference type="SUPFAM" id="SSF52833">
    <property type="entry name" value="Thioredoxin-like"/>
    <property type="match status" value="2"/>
</dbReference>
<accession>A0ABR2ZAG5</accession>
<evidence type="ECO:0000313" key="6">
    <source>
        <dbReference type="Proteomes" id="UP001437256"/>
    </source>
</evidence>
<gene>
    <name evidence="5" type="primary">GRX3_2</name>
    <name evidence="5" type="ORF">AAF712_015458</name>
</gene>
<feature type="domain" description="Thioredoxin" evidence="4">
    <location>
        <begin position="1"/>
        <end position="110"/>
    </location>
</feature>
<keyword evidence="6" id="KW-1185">Reference proteome</keyword>
<dbReference type="CDD" id="cd03028">
    <property type="entry name" value="GRX_PICOT_like"/>
    <property type="match status" value="1"/>
</dbReference>
<dbReference type="InterPro" id="IPR013766">
    <property type="entry name" value="Thioredoxin_domain"/>
</dbReference>